<protein>
    <submittedName>
        <fullName evidence="2">Uncharacterized protein</fullName>
    </submittedName>
</protein>
<evidence type="ECO:0000313" key="2">
    <source>
        <dbReference type="EMBL" id="BDB97450.1"/>
    </source>
</evidence>
<proteinExistence type="predicted"/>
<evidence type="ECO:0000256" key="1">
    <source>
        <dbReference type="SAM" id="Phobius"/>
    </source>
</evidence>
<evidence type="ECO:0000313" key="3">
    <source>
        <dbReference type="Proteomes" id="UP001319921"/>
    </source>
</evidence>
<keyword evidence="1" id="KW-1133">Transmembrane helix</keyword>
<accession>A0AAQ4CNR9</accession>
<sequence>MLEKFTQKIRGKKEYDHHAQTFAFVSSSEYYEKLRLIGLELFNRYIYSNDLQNEAMLAWGALFHLISGQLNVANDEREEIKSRIEKRLQYLLQIPEQLESNWELGFAASVYFYVLKKMGLNVDKPGDKIHSILNNVHFYRIPGVSKTPAFLGFTLAMFNEKCNDDDECKLYYFMYKKINKEEVEEVTNFNRNDLVESLLAYYLYGERSGLQLNELWIQLVREVMGKEVNEYIKKYEPYESECCDNEIFIPKERLFLLLILMKLLGLDKVIYVVGLSNEEEMKRILKLNEEIEKTNRRATIIFVSSLVSITILVIWGFVIPSISPSLFLTLLHSVIAIVIGTISYVLGVISLIIDFLRKVYNKTHVKNKVN</sequence>
<feature type="transmembrane region" description="Helical" evidence="1">
    <location>
        <begin position="298"/>
        <end position="318"/>
    </location>
</feature>
<dbReference type="GeneID" id="68865196"/>
<dbReference type="Proteomes" id="UP001319921">
    <property type="component" value="Chromosome"/>
</dbReference>
<dbReference type="KEGG" id="scas:SACC_04670"/>
<keyword evidence="3" id="KW-1185">Reference proteome</keyword>
<gene>
    <name evidence="2" type="ORF">SACC_04670</name>
</gene>
<keyword evidence="1" id="KW-0812">Transmembrane</keyword>
<dbReference type="EMBL" id="AP025226">
    <property type="protein sequence ID" value="BDB97450.1"/>
    <property type="molecule type" value="Genomic_DNA"/>
</dbReference>
<dbReference type="RefSeq" id="WP_229571443.1">
    <property type="nucleotide sequence ID" value="NZ_AP025226.1"/>
</dbReference>
<organism evidence="2 3">
    <name type="scientific">Saccharolobus caldissimus</name>
    <dbReference type="NCBI Taxonomy" id="1702097"/>
    <lineage>
        <taxon>Archaea</taxon>
        <taxon>Thermoproteota</taxon>
        <taxon>Thermoprotei</taxon>
        <taxon>Sulfolobales</taxon>
        <taxon>Sulfolobaceae</taxon>
        <taxon>Saccharolobus</taxon>
    </lineage>
</organism>
<name>A0AAQ4CNR9_9CREN</name>
<feature type="transmembrane region" description="Helical" evidence="1">
    <location>
        <begin position="330"/>
        <end position="356"/>
    </location>
</feature>
<feature type="transmembrane region" description="Helical" evidence="1">
    <location>
        <begin position="254"/>
        <end position="277"/>
    </location>
</feature>
<dbReference type="AlphaFoldDB" id="A0AAQ4CNR9"/>
<reference evidence="2 3" key="1">
    <citation type="journal article" date="2022" name="Microbiol. Resour. Announc.">
        <title>Complete Genome Sequence of the Hyperthermophilic and Acidophilic Archaeon Saccharolobus caldissimus Strain HS-3T.</title>
        <authorList>
            <person name="Sakai H.D."/>
            <person name="Kurosawa N."/>
        </authorList>
    </citation>
    <scope>NUCLEOTIDE SEQUENCE [LARGE SCALE GENOMIC DNA]</scope>
    <source>
        <strain evidence="2 3">JCM32116</strain>
    </source>
</reference>
<keyword evidence="1" id="KW-0472">Membrane</keyword>